<dbReference type="EMBL" id="JAIXNE010000004">
    <property type="protein sequence ID" value="MCA6076875.1"/>
    <property type="molecule type" value="Genomic_DNA"/>
</dbReference>
<evidence type="ECO:0000313" key="2">
    <source>
        <dbReference type="EMBL" id="MCA6074570.1"/>
    </source>
</evidence>
<dbReference type="Gene3D" id="3.10.180.10">
    <property type="entry name" value="2,3-Dihydroxybiphenyl 1,2-Dioxygenase, domain 1"/>
    <property type="match status" value="2"/>
</dbReference>
<organism evidence="3 5">
    <name type="scientific">Fulvivirga sedimenti</name>
    <dbReference type="NCBI Taxonomy" id="2879465"/>
    <lineage>
        <taxon>Bacteria</taxon>
        <taxon>Pseudomonadati</taxon>
        <taxon>Bacteroidota</taxon>
        <taxon>Cytophagia</taxon>
        <taxon>Cytophagales</taxon>
        <taxon>Fulvivirgaceae</taxon>
        <taxon>Fulvivirga</taxon>
    </lineage>
</organism>
<name>A0A9X1HS25_9BACT</name>
<dbReference type="EMBL" id="JAIXNE010000002">
    <property type="protein sequence ID" value="MCA6074570.1"/>
    <property type="molecule type" value="Genomic_DNA"/>
</dbReference>
<reference evidence="3" key="1">
    <citation type="submission" date="2021-09" db="EMBL/GenBank/DDBJ databases">
        <title>Fulvivirga sp. isolated from coastal sediment.</title>
        <authorList>
            <person name="Yu H."/>
        </authorList>
    </citation>
    <scope>NUCLEOTIDE SEQUENCE</scope>
    <source>
        <strain evidence="3">1062</strain>
    </source>
</reference>
<feature type="domain" description="VOC" evidence="1">
    <location>
        <begin position="135"/>
        <end position="252"/>
    </location>
</feature>
<evidence type="ECO:0000259" key="1">
    <source>
        <dbReference type="PROSITE" id="PS51819"/>
    </source>
</evidence>
<dbReference type="PANTHER" id="PTHR33993:SF5">
    <property type="entry name" value="GLYOXALASE"/>
    <property type="match status" value="1"/>
</dbReference>
<accession>A0A9X1HS25</accession>
<gene>
    <name evidence="2" type="ORF">LDX50_06800</name>
    <name evidence="3" type="ORF">LDX50_12770</name>
    <name evidence="4" type="ORF">LDX50_18490</name>
</gene>
<dbReference type="RefSeq" id="WP_225697684.1">
    <property type="nucleotide sequence ID" value="NZ_JAIXNE010000002.1"/>
</dbReference>
<dbReference type="Proteomes" id="UP001139409">
    <property type="component" value="Unassembled WGS sequence"/>
</dbReference>
<dbReference type="AlphaFoldDB" id="A0A9X1HS25"/>
<dbReference type="PROSITE" id="PS51819">
    <property type="entry name" value="VOC"/>
    <property type="match status" value="2"/>
</dbReference>
<evidence type="ECO:0000313" key="5">
    <source>
        <dbReference type="Proteomes" id="UP001139409"/>
    </source>
</evidence>
<evidence type="ECO:0000313" key="4">
    <source>
        <dbReference type="EMBL" id="MCA6076875.1"/>
    </source>
</evidence>
<evidence type="ECO:0000313" key="3">
    <source>
        <dbReference type="EMBL" id="MCA6075747.1"/>
    </source>
</evidence>
<dbReference type="InterPro" id="IPR029068">
    <property type="entry name" value="Glyas_Bleomycin-R_OHBP_Dase"/>
</dbReference>
<sequence length="268" mass="30388">MNGLRTIVYRVPDLQAARKWYSDVFNVSPYFDEPFYIGFNIGGFELGLQPGDGTNLDPTHHVSYWGTDNLEESVESFRKAGATVLENLEDVGGGIRVAVMGDPWGNPVGLIENPHFRLGETEKHPVPAREPGVTGPGGFFFKCKDPEMVKTWYRENLGILTGQYGAQWQWRKESTGNEPGFTVWSAFKDDTDYFEPSQHDFMINYRVNDLEGLLSKMKSNGVQQVGKLEVYDYGKFAWVLDPEGRKIELWEPIDKEYIKIPGETMAAE</sequence>
<dbReference type="InterPro" id="IPR037523">
    <property type="entry name" value="VOC_core"/>
</dbReference>
<dbReference type="Pfam" id="PF00903">
    <property type="entry name" value="Glyoxalase"/>
    <property type="match status" value="1"/>
</dbReference>
<dbReference type="PANTHER" id="PTHR33993">
    <property type="entry name" value="GLYOXALASE-RELATED"/>
    <property type="match status" value="1"/>
</dbReference>
<feature type="domain" description="VOC" evidence="1">
    <location>
        <begin position="3"/>
        <end position="113"/>
    </location>
</feature>
<keyword evidence="5" id="KW-1185">Reference proteome</keyword>
<dbReference type="EMBL" id="JAIXNE010000003">
    <property type="protein sequence ID" value="MCA6075747.1"/>
    <property type="molecule type" value="Genomic_DNA"/>
</dbReference>
<dbReference type="InterPro" id="IPR004360">
    <property type="entry name" value="Glyas_Fos-R_dOase_dom"/>
</dbReference>
<comment type="caution">
    <text evidence="3">The sequence shown here is derived from an EMBL/GenBank/DDBJ whole genome shotgun (WGS) entry which is preliminary data.</text>
</comment>
<proteinExistence type="predicted"/>
<dbReference type="InterPro" id="IPR052164">
    <property type="entry name" value="Anthracycline_SecMetBiosynth"/>
</dbReference>
<protein>
    <recommendedName>
        <fullName evidence="1">VOC domain-containing protein</fullName>
    </recommendedName>
</protein>
<dbReference type="SUPFAM" id="SSF54593">
    <property type="entry name" value="Glyoxalase/Bleomycin resistance protein/Dihydroxybiphenyl dioxygenase"/>
    <property type="match status" value="2"/>
</dbReference>